<organism evidence="6 7">
    <name type="scientific">Aspergillus terreus</name>
    <dbReference type="NCBI Taxonomy" id="33178"/>
    <lineage>
        <taxon>Eukaryota</taxon>
        <taxon>Fungi</taxon>
        <taxon>Dikarya</taxon>
        <taxon>Ascomycota</taxon>
        <taxon>Pezizomycotina</taxon>
        <taxon>Eurotiomycetes</taxon>
        <taxon>Eurotiomycetidae</taxon>
        <taxon>Eurotiales</taxon>
        <taxon>Aspergillaceae</taxon>
        <taxon>Aspergillus</taxon>
        <taxon>Aspergillus subgen. Circumdati</taxon>
    </lineage>
</organism>
<accession>A0A5M3ZHG7</accession>
<evidence type="ECO:0000256" key="1">
    <source>
        <dbReference type="ARBA" id="ARBA00023015"/>
    </source>
</evidence>
<name>A0A5M3ZHG7_ASPTE</name>
<dbReference type="PANTHER" id="PTHR31069">
    <property type="entry name" value="OLEATE-ACTIVATED TRANSCRIPTION FACTOR 1-RELATED"/>
    <property type="match status" value="1"/>
</dbReference>
<comment type="caution">
    <text evidence="6">The sequence shown here is derived from an EMBL/GenBank/DDBJ whole genome shotgun (WGS) entry which is preliminary data.</text>
</comment>
<dbReference type="PROSITE" id="PS50048">
    <property type="entry name" value="ZN2_CY6_FUNGAL_2"/>
    <property type="match status" value="1"/>
</dbReference>
<evidence type="ECO:0000313" key="7">
    <source>
        <dbReference type="Proteomes" id="UP000452235"/>
    </source>
</evidence>
<protein>
    <submittedName>
        <fullName evidence="6">Transcription factor aflr</fullName>
    </submittedName>
</protein>
<dbReference type="PANTHER" id="PTHR31069:SF32">
    <property type="entry name" value="ARGININE METABOLISM REGULATION PROTEIN II"/>
    <property type="match status" value="1"/>
</dbReference>
<evidence type="ECO:0000313" key="6">
    <source>
        <dbReference type="EMBL" id="GFF21745.1"/>
    </source>
</evidence>
<keyword evidence="4" id="KW-0539">Nucleus</keyword>
<proteinExistence type="predicted"/>
<evidence type="ECO:0000256" key="5">
    <source>
        <dbReference type="SAM" id="MobiDB-lite"/>
    </source>
</evidence>
<feature type="region of interest" description="Disordered" evidence="5">
    <location>
        <begin position="168"/>
        <end position="200"/>
    </location>
</feature>
<dbReference type="EMBL" id="BLJY01000016">
    <property type="protein sequence ID" value="GFF21745.1"/>
    <property type="molecule type" value="Genomic_DNA"/>
</dbReference>
<sequence>MSADTTNDANSHVAVKATKLKASCDFCALSKIKCDRGQPQCQRCTKNGIMCHYSETRRIGKARQIYAASHTRPGSPTEVQGTWPPKKPSTPQVQQKPKNYATGGTRRPSNSKDQIHGQDRRESSDYVMPLAQFDDFLSQKPQSITASLGYTKPARSENMVNSFMGPGSPGGFLANLGDTADLETGDMNSMQDLDFDEERL</sequence>
<evidence type="ECO:0000256" key="2">
    <source>
        <dbReference type="ARBA" id="ARBA00023125"/>
    </source>
</evidence>
<dbReference type="AlphaFoldDB" id="A0A5M3ZHG7"/>
<dbReference type="GO" id="GO:0000981">
    <property type="term" value="F:DNA-binding transcription factor activity, RNA polymerase II-specific"/>
    <property type="evidence" value="ECO:0007669"/>
    <property type="project" value="InterPro"/>
</dbReference>
<evidence type="ECO:0000256" key="4">
    <source>
        <dbReference type="ARBA" id="ARBA00023242"/>
    </source>
</evidence>
<dbReference type="PROSITE" id="PS00463">
    <property type="entry name" value="ZN2_CY6_FUNGAL_1"/>
    <property type="match status" value="1"/>
</dbReference>
<gene>
    <name evidence="6" type="ORF">ATEIFO6365_0016006900</name>
</gene>
<reference evidence="6 7" key="1">
    <citation type="submission" date="2020-01" db="EMBL/GenBank/DDBJ databases">
        <title>Aspergillus terreus IFO 6365 whole genome shotgun sequence.</title>
        <authorList>
            <person name="Kanamasa S."/>
            <person name="Takahashi H."/>
        </authorList>
    </citation>
    <scope>NUCLEOTIDE SEQUENCE [LARGE SCALE GENOMIC DNA]</scope>
    <source>
        <strain evidence="6 7">IFO 6365</strain>
    </source>
</reference>
<dbReference type="Gene3D" id="4.10.240.10">
    <property type="entry name" value="Zn(2)-C6 fungal-type DNA-binding domain"/>
    <property type="match status" value="1"/>
</dbReference>
<dbReference type="SUPFAM" id="SSF57701">
    <property type="entry name" value="Zn2/Cys6 DNA-binding domain"/>
    <property type="match status" value="1"/>
</dbReference>
<dbReference type="PRINTS" id="PR00755">
    <property type="entry name" value="AFLATOXINBRP"/>
</dbReference>
<keyword evidence="3" id="KW-0804">Transcription</keyword>
<dbReference type="OrthoDB" id="2740448at2759"/>
<dbReference type="InterPro" id="IPR050675">
    <property type="entry name" value="OAF3"/>
</dbReference>
<dbReference type="GO" id="GO:0003677">
    <property type="term" value="F:DNA binding"/>
    <property type="evidence" value="ECO:0007669"/>
    <property type="project" value="UniProtKB-KW"/>
</dbReference>
<dbReference type="InterPro" id="IPR001138">
    <property type="entry name" value="Zn2Cys6_DnaBD"/>
</dbReference>
<evidence type="ECO:0000256" key="3">
    <source>
        <dbReference type="ARBA" id="ARBA00023163"/>
    </source>
</evidence>
<feature type="region of interest" description="Disordered" evidence="5">
    <location>
        <begin position="69"/>
        <end position="123"/>
    </location>
</feature>
<dbReference type="InterPro" id="IPR036864">
    <property type="entry name" value="Zn2-C6_fun-type_DNA-bd_sf"/>
</dbReference>
<keyword evidence="2" id="KW-0238">DNA-binding</keyword>
<dbReference type="Pfam" id="PF00172">
    <property type="entry name" value="Zn_clus"/>
    <property type="match status" value="1"/>
</dbReference>
<dbReference type="Proteomes" id="UP000452235">
    <property type="component" value="Unassembled WGS sequence"/>
</dbReference>
<keyword evidence="1" id="KW-0805">Transcription regulation</keyword>
<keyword evidence="7" id="KW-1185">Reference proteome</keyword>
<dbReference type="GO" id="GO:0008270">
    <property type="term" value="F:zinc ion binding"/>
    <property type="evidence" value="ECO:0007669"/>
    <property type="project" value="InterPro"/>
</dbReference>
<dbReference type="CDD" id="cd00067">
    <property type="entry name" value="GAL4"/>
    <property type="match status" value="1"/>
</dbReference>
<dbReference type="GO" id="GO:0009893">
    <property type="term" value="P:positive regulation of metabolic process"/>
    <property type="evidence" value="ECO:0007669"/>
    <property type="project" value="UniProtKB-ARBA"/>
</dbReference>
<dbReference type="SMART" id="SM00066">
    <property type="entry name" value="GAL4"/>
    <property type="match status" value="1"/>
</dbReference>
<feature type="compositionally biased region" description="Basic and acidic residues" evidence="5">
    <location>
        <begin position="113"/>
        <end position="123"/>
    </location>
</feature>